<proteinExistence type="predicted"/>
<evidence type="ECO:0000313" key="2">
    <source>
        <dbReference type="Proteomes" id="UP000308600"/>
    </source>
</evidence>
<evidence type="ECO:0000313" key="1">
    <source>
        <dbReference type="EMBL" id="TFK76941.1"/>
    </source>
</evidence>
<dbReference type="EMBL" id="ML208259">
    <property type="protein sequence ID" value="TFK76941.1"/>
    <property type="molecule type" value="Genomic_DNA"/>
</dbReference>
<sequence length="1229" mass="140499">MIGVTHDLSQGCGTLSFSLTSAMEICIKRVNYTARHHEVERKIAQILHQPPYSNLSPTRINFMLYLPRDRRSGSPRYHTGMAFLSVPSEQIGAVLLQEYGGGPNPPKQLLLHGTRLIFELSHRRVPRPDILQQITRVPYIDPSAAREAEERAGVFGSHHIPIQVFQFGWDCRDSVFSIEWEDESPSSLSFSEDRREIRIAIPRVFNTFYIAIRFFQIKRVSIHHYRSQPIIVFLLYQPPIFEQGGSFQPAFNPRDSPPRTRLSSLPWNNHQHVVSHTSLALRLVCSSAQDLTTFRRLWQTAQLRSLDDNPFPVEHRSLFSETALEAVEQHLRTLNWCVAFQVKALICSLSVDIYETLALIPRIREMIRSHGKKYTASFLRSISPRLKALSQDGGQSQTLEECFNERRESFVEPRAIMEDDDDLFNAHHVKITPTSMFFDGPFPERSNRVVRSYPRRNHESFLRVSFLEEDQLHFRFNDREVDHPNFLDIRVGQFLKNGLTIAGRRFEFLAYSQSALKEHCVWFVKPFEFEGRTVNAESIINGLGTFTGLEWDLSLPRCPARYAARISQAFTATSASISVEAEEVHRELSDIEYEGYCFTDGVGTISPDLAREIWMTLKNGHRKRHHRASPRAFQIRLMGSKGMLSVDHRLSGRIICLRPSMIKFEAPQSRAVEIARAFDRPAPYFLNRPLIMLLDGLGIEYEAFKEFQDRAVAQAREAVASLSYATSMLEQHGLGVSFRLPSVLKHLERLGISNHDGTFYRLALEYAIHHVLRELKNRARIPIPGGWTLVGVADEHVYLEAGQIYACVKPTQGGTIYLEGPVLISRSPTIHPGDIQIAYAIGRPPHDSPFATEPLHNTVVFSVKGDRPLPSKLGGGDLDGDEYNLLPLNDLPQFRPTETYPPGEYAPAPRKLLESNATMSDVADFVVDYIKSDVLGLVAINWLIIADQSERCIFDTDCYTLAELHSDAVDYPKSGQAVAIDRIPRPHLKILPDWNAPETKNPDKGKYYQSKRVIGRLFRAITLPEIESLRRRYNRELLGATDQPEDANRDEPSNLSELLAFSLNENMIDILVEGVVSRYLEDDTTATDDGPLISQIFEYYKQELEIICSDKHVSYSRPRTLSEAEAIMGTIAQKTSQPRRRRDLTARLRDETDFLVRSIRNRFQPEDDHAYAELFPSLKRAWTAWKMSKVKRQHRVFGAESFSWIALGSIFDAVRDIEEAEREMTRRYH</sequence>
<accession>A0ACD3BGJ5</accession>
<gene>
    <name evidence="1" type="ORF">BDN72DRAFT_830114</name>
</gene>
<reference evidence="1 2" key="1">
    <citation type="journal article" date="2019" name="Nat. Ecol. Evol.">
        <title>Megaphylogeny resolves global patterns of mushroom evolution.</title>
        <authorList>
            <person name="Varga T."/>
            <person name="Krizsan K."/>
            <person name="Foldi C."/>
            <person name="Dima B."/>
            <person name="Sanchez-Garcia M."/>
            <person name="Sanchez-Ramirez S."/>
            <person name="Szollosi G.J."/>
            <person name="Szarkandi J.G."/>
            <person name="Papp V."/>
            <person name="Albert L."/>
            <person name="Andreopoulos W."/>
            <person name="Angelini C."/>
            <person name="Antonin V."/>
            <person name="Barry K.W."/>
            <person name="Bougher N.L."/>
            <person name="Buchanan P."/>
            <person name="Buyck B."/>
            <person name="Bense V."/>
            <person name="Catcheside P."/>
            <person name="Chovatia M."/>
            <person name="Cooper J."/>
            <person name="Damon W."/>
            <person name="Desjardin D."/>
            <person name="Finy P."/>
            <person name="Geml J."/>
            <person name="Haridas S."/>
            <person name="Hughes K."/>
            <person name="Justo A."/>
            <person name="Karasinski D."/>
            <person name="Kautmanova I."/>
            <person name="Kiss B."/>
            <person name="Kocsube S."/>
            <person name="Kotiranta H."/>
            <person name="LaButti K.M."/>
            <person name="Lechner B.E."/>
            <person name="Liimatainen K."/>
            <person name="Lipzen A."/>
            <person name="Lukacs Z."/>
            <person name="Mihaltcheva S."/>
            <person name="Morgado L.N."/>
            <person name="Niskanen T."/>
            <person name="Noordeloos M.E."/>
            <person name="Ohm R.A."/>
            <person name="Ortiz-Santana B."/>
            <person name="Ovrebo C."/>
            <person name="Racz N."/>
            <person name="Riley R."/>
            <person name="Savchenko A."/>
            <person name="Shiryaev A."/>
            <person name="Soop K."/>
            <person name="Spirin V."/>
            <person name="Szebenyi C."/>
            <person name="Tomsovsky M."/>
            <person name="Tulloss R.E."/>
            <person name="Uehling J."/>
            <person name="Grigoriev I.V."/>
            <person name="Vagvolgyi C."/>
            <person name="Papp T."/>
            <person name="Martin F.M."/>
            <person name="Miettinen O."/>
            <person name="Hibbett D.S."/>
            <person name="Nagy L.G."/>
        </authorList>
    </citation>
    <scope>NUCLEOTIDE SEQUENCE [LARGE SCALE GENOMIC DNA]</scope>
    <source>
        <strain evidence="1 2">NL-1719</strain>
    </source>
</reference>
<protein>
    <submittedName>
        <fullName evidence="1">RdRP-domain-containing protein</fullName>
    </submittedName>
</protein>
<organism evidence="1 2">
    <name type="scientific">Pluteus cervinus</name>
    <dbReference type="NCBI Taxonomy" id="181527"/>
    <lineage>
        <taxon>Eukaryota</taxon>
        <taxon>Fungi</taxon>
        <taxon>Dikarya</taxon>
        <taxon>Basidiomycota</taxon>
        <taxon>Agaricomycotina</taxon>
        <taxon>Agaricomycetes</taxon>
        <taxon>Agaricomycetidae</taxon>
        <taxon>Agaricales</taxon>
        <taxon>Pluteineae</taxon>
        <taxon>Pluteaceae</taxon>
        <taxon>Pluteus</taxon>
    </lineage>
</organism>
<keyword evidence="2" id="KW-1185">Reference proteome</keyword>
<dbReference type="Proteomes" id="UP000308600">
    <property type="component" value="Unassembled WGS sequence"/>
</dbReference>
<name>A0ACD3BGJ5_9AGAR</name>